<evidence type="ECO:0008006" key="3">
    <source>
        <dbReference type="Google" id="ProtNLM"/>
    </source>
</evidence>
<name>A0A9X1FBH5_9FLAO</name>
<dbReference type="RefSeq" id="WP_218547035.1">
    <property type="nucleotide sequence ID" value="NZ_JAGSPD010000010.1"/>
</dbReference>
<dbReference type="EMBL" id="JAGSPD010000010">
    <property type="protein sequence ID" value="MBV7270073.1"/>
    <property type="molecule type" value="Genomic_DNA"/>
</dbReference>
<accession>A0A9X1FBH5</accession>
<gene>
    <name evidence="1" type="ORF">KCG49_12815</name>
</gene>
<reference evidence="1" key="1">
    <citation type="submission" date="2021-04" db="EMBL/GenBank/DDBJ databases">
        <authorList>
            <person name="Pira H."/>
            <person name="Risdian C."/>
            <person name="Wink J."/>
        </authorList>
    </citation>
    <scope>NUCLEOTIDE SEQUENCE</scope>
    <source>
        <strain evidence="1">WHY3</strain>
    </source>
</reference>
<evidence type="ECO:0000313" key="2">
    <source>
        <dbReference type="Proteomes" id="UP001138894"/>
    </source>
</evidence>
<dbReference type="Proteomes" id="UP001138894">
    <property type="component" value="Unassembled WGS sequence"/>
</dbReference>
<evidence type="ECO:0000313" key="1">
    <source>
        <dbReference type="EMBL" id="MBV7270073.1"/>
    </source>
</evidence>
<protein>
    <recommendedName>
        <fullName evidence="3">Secreted protein</fullName>
    </recommendedName>
</protein>
<sequence length="260" mass="29953">MSKKIVVVISFMLLGLYGIAQKSINNYKYLVVPIEYKFLKSQDQHRLNTLTRHLFKAEGFNVLFDVEDFPEELMLDRCKGLFVDVKKVKGGFLSTNLDIVLKDCFGKEVYRSTTGSSKEKDFKQAYTEALKQAFRSVEELDYKYEPMEEQAEDAKSQPKNDVVVIKAVEKAQPNQETSTEQKLSAEQEDYNDLYYAQAIENGYQLVNSEPKIVMILLNTAANNVYLVKGKSAIVYKEDGFWFYSENDGKLKEKQTLDIKF</sequence>
<proteinExistence type="predicted"/>
<comment type="caution">
    <text evidence="1">The sequence shown here is derived from an EMBL/GenBank/DDBJ whole genome shotgun (WGS) entry which is preliminary data.</text>
</comment>
<keyword evidence="2" id="KW-1185">Reference proteome</keyword>
<dbReference type="AlphaFoldDB" id="A0A9X1FBH5"/>
<organism evidence="1 2">
    <name type="scientific">Winogradskyella luteola</name>
    <dbReference type="NCBI Taxonomy" id="2828330"/>
    <lineage>
        <taxon>Bacteria</taxon>
        <taxon>Pseudomonadati</taxon>
        <taxon>Bacteroidota</taxon>
        <taxon>Flavobacteriia</taxon>
        <taxon>Flavobacteriales</taxon>
        <taxon>Flavobacteriaceae</taxon>
        <taxon>Winogradskyella</taxon>
    </lineage>
</organism>